<sequence length="157" mass="17264">MSMNDDIAMTPAEERRASKAGWDQVSHAIEVTNYNERPFQITFYGTTYYEEERPGPKVQVTVQVPDCKTIRGVIATGGLHVWLDAATFEDYAHRHWGIAYKGGDVLAKNRIGSGPGDWGQLSSSYATEIAKNCDCGETGWLTLSLEETRSCTAPGGQ</sequence>
<evidence type="ECO:0000313" key="2">
    <source>
        <dbReference type="EMBL" id="XDP99454.1"/>
    </source>
</evidence>
<reference evidence="2" key="1">
    <citation type="submission" date="2024-07" db="EMBL/GenBank/DDBJ databases">
        <authorList>
            <person name="Yu S.T."/>
        </authorList>
    </citation>
    <scope>NUCLEOTIDE SEQUENCE</scope>
    <source>
        <strain evidence="2">R08</strain>
    </source>
</reference>
<organism evidence="2">
    <name type="scientific">Streptomyces sp. R08</name>
    <dbReference type="NCBI Taxonomy" id="3238624"/>
    <lineage>
        <taxon>Bacteria</taxon>
        <taxon>Bacillati</taxon>
        <taxon>Actinomycetota</taxon>
        <taxon>Actinomycetes</taxon>
        <taxon>Kitasatosporales</taxon>
        <taxon>Streptomycetaceae</taxon>
        <taxon>Streptomyces</taxon>
    </lineage>
</organism>
<evidence type="ECO:0000256" key="1">
    <source>
        <dbReference type="SAM" id="MobiDB-lite"/>
    </source>
</evidence>
<proteinExistence type="predicted"/>
<dbReference type="RefSeq" id="WP_369186562.1">
    <property type="nucleotide sequence ID" value="NZ_CP163431.1"/>
</dbReference>
<dbReference type="AlphaFoldDB" id="A0AB39LZL7"/>
<gene>
    <name evidence="2" type="ORF">AB5J58_04310</name>
</gene>
<name>A0AB39LZL7_9ACTN</name>
<protein>
    <submittedName>
        <fullName evidence="2">Uncharacterized protein</fullName>
    </submittedName>
</protein>
<dbReference type="EMBL" id="CP163431">
    <property type="protein sequence ID" value="XDP99454.1"/>
    <property type="molecule type" value="Genomic_DNA"/>
</dbReference>
<feature type="region of interest" description="Disordered" evidence="1">
    <location>
        <begin position="1"/>
        <end position="21"/>
    </location>
</feature>
<accession>A0AB39LZL7</accession>